<dbReference type="Proteomes" id="UP001357485">
    <property type="component" value="Unassembled WGS sequence"/>
</dbReference>
<protein>
    <submittedName>
        <fullName evidence="1">Uncharacterized protein</fullName>
    </submittedName>
</protein>
<evidence type="ECO:0000313" key="2">
    <source>
        <dbReference type="Proteomes" id="UP001357485"/>
    </source>
</evidence>
<comment type="caution">
    <text evidence="1">The sequence shown here is derived from an EMBL/GenBank/DDBJ whole genome shotgun (WGS) entry which is preliminary data.</text>
</comment>
<dbReference type="PANTHER" id="PTHR48229">
    <property type="entry name" value="CAIB/BAIF FAMILY ENZYME (AFU_ORTHOLOGUE AFUA_1G05360)-RELATED"/>
    <property type="match status" value="1"/>
</dbReference>
<name>A0ABR0LV67_9PEZI</name>
<dbReference type="EMBL" id="JAVRRA010009870">
    <property type="protein sequence ID" value="KAK5244349.1"/>
    <property type="molecule type" value="Genomic_DNA"/>
</dbReference>
<reference evidence="1 2" key="1">
    <citation type="submission" date="2023-08" db="EMBL/GenBank/DDBJ databases">
        <title>Black Yeasts Isolated from many extreme environments.</title>
        <authorList>
            <person name="Coleine C."/>
            <person name="Stajich J.E."/>
            <person name="Selbmann L."/>
        </authorList>
    </citation>
    <scope>NUCLEOTIDE SEQUENCE [LARGE SCALE GENOMIC DNA]</scope>
    <source>
        <strain evidence="1 2">CCFEE 536</strain>
    </source>
</reference>
<gene>
    <name evidence="1" type="ORF">LTR16_007632</name>
</gene>
<evidence type="ECO:0000313" key="1">
    <source>
        <dbReference type="EMBL" id="KAK5244349.1"/>
    </source>
</evidence>
<sequence length="139" mass="15472">MAGIVGQEISEMKGQKTGQITVNTDQVGLWLETPMLVFVNGKGAAELIKSGEIASILPITDKGIFDSPLRYRGWAMYQTKTPNTWYQIHTSLTPAPVFKALGIDPDAPGIKTKDQAYAHIQDVIRKYTARELEMIHREI</sequence>
<organism evidence="1 2">
    <name type="scientific">Cryomyces antarcticus</name>
    <dbReference type="NCBI Taxonomy" id="329879"/>
    <lineage>
        <taxon>Eukaryota</taxon>
        <taxon>Fungi</taxon>
        <taxon>Dikarya</taxon>
        <taxon>Ascomycota</taxon>
        <taxon>Pezizomycotina</taxon>
        <taxon>Dothideomycetes</taxon>
        <taxon>Dothideomycetes incertae sedis</taxon>
        <taxon>Cryomyces</taxon>
    </lineage>
</organism>
<dbReference type="InterPro" id="IPR052985">
    <property type="entry name" value="CoA-trans_III_biosynth/detox"/>
</dbReference>
<dbReference type="InterPro" id="IPR023606">
    <property type="entry name" value="CoA-Trfase_III_dom_1_sf"/>
</dbReference>
<proteinExistence type="predicted"/>
<dbReference type="SUPFAM" id="SSF89796">
    <property type="entry name" value="CoA-transferase family III (CaiB/BaiF)"/>
    <property type="match status" value="1"/>
</dbReference>
<accession>A0ABR0LV67</accession>
<feature type="non-terminal residue" evidence="1">
    <location>
        <position position="139"/>
    </location>
</feature>
<keyword evidence="2" id="KW-1185">Reference proteome</keyword>
<dbReference type="PANTHER" id="PTHR48229:SF1">
    <property type="entry name" value="ALPHA METHYLACYL-COA RACEMASE-RELATED"/>
    <property type="match status" value="1"/>
</dbReference>